<keyword evidence="3" id="KW-0862">Zinc</keyword>
<dbReference type="GO" id="GO:0016567">
    <property type="term" value="P:protein ubiquitination"/>
    <property type="evidence" value="ECO:0007669"/>
    <property type="project" value="TreeGrafter"/>
</dbReference>
<dbReference type="EMBL" id="NKXS01004945">
    <property type="protein sequence ID" value="PIN04970.1"/>
    <property type="molecule type" value="Genomic_DNA"/>
</dbReference>
<evidence type="ECO:0000256" key="2">
    <source>
        <dbReference type="ARBA" id="ARBA00022771"/>
    </source>
</evidence>
<evidence type="ECO:0000256" key="3">
    <source>
        <dbReference type="ARBA" id="ARBA00022833"/>
    </source>
</evidence>
<comment type="caution">
    <text evidence="6">The sequence shown here is derived from an EMBL/GenBank/DDBJ whole genome shotgun (WGS) entry which is preliminary data.</text>
</comment>
<dbReference type="GO" id="GO:0008270">
    <property type="term" value="F:zinc ion binding"/>
    <property type="evidence" value="ECO:0007669"/>
    <property type="project" value="UniProtKB-KW"/>
</dbReference>
<proteinExistence type="predicted"/>
<keyword evidence="2 4" id="KW-0863">Zinc-finger</keyword>
<dbReference type="InterPro" id="IPR013083">
    <property type="entry name" value="Znf_RING/FYVE/PHD"/>
</dbReference>
<dbReference type="Proteomes" id="UP000231279">
    <property type="component" value="Unassembled WGS sequence"/>
</dbReference>
<name>A0A2G9GIX2_9LAMI</name>
<sequence>MGLQSQLSDVSSESILILTAVLIGKSVSYLRSLLCTILHSLGLFSLRLNRDRHHLGSSLYDVAGSGLAGVILLCEQLNLNRVCSHRKKSDDGVDRFGSDCVVCLNRMGDGDHVRKLACRHVFHKDCFDGWLSHLNFSCPICRASLVPEEHVDYTQRRVAGDLLAWFPIQ</sequence>
<dbReference type="PANTHER" id="PTHR45969:SF5">
    <property type="entry name" value="E3 UBIQUITIN-PROTEIN LIGASE RHA2A"/>
    <property type="match status" value="1"/>
</dbReference>
<dbReference type="STRING" id="429701.A0A2G9GIX2"/>
<keyword evidence="7" id="KW-1185">Reference proteome</keyword>
<dbReference type="SMART" id="SM00184">
    <property type="entry name" value="RING"/>
    <property type="match status" value="1"/>
</dbReference>
<evidence type="ECO:0000256" key="4">
    <source>
        <dbReference type="PROSITE-ProRule" id="PRU00175"/>
    </source>
</evidence>
<reference evidence="7" key="1">
    <citation type="journal article" date="2018" name="Gigascience">
        <title>Genome assembly of the Pink Ipe (Handroanthus impetiginosus, Bignoniaceae), a highly valued, ecologically keystone Neotropical timber forest tree.</title>
        <authorList>
            <person name="Silva-Junior O.B."/>
            <person name="Grattapaglia D."/>
            <person name="Novaes E."/>
            <person name="Collevatti R.G."/>
        </authorList>
    </citation>
    <scope>NUCLEOTIDE SEQUENCE [LARGE SCALE GENOMIC DNA]</scope>
    <source>
        <strain evidence="7">cv. UFG-1</strain>
    </source>
</reference>
<dbReference type="InterPro" id="IPR001841">
    <property type="entry name" value="Znf_RING"/>
</dbReference>
<dbReference type="Pfam" id="PF13639">
    <property type="entry name" value="zf-RING_2"/>
    <property type="match status" value="1"/>
</dbReference>
<dbReference type="OrthoDB" id="8062037at2759"/>
<dbReference type="SUPFAM" id="SSF57850">
    <property type="entry name" value="RING/U-box"/>
    <property type="match status" value="1"/>
</dbReference>
<dbReference type="GO" id="GO:0061630">
    <property type="term" value="F:ubiquitin protein ligase activity"/>
    <property type="evidence" value="ECO:0007669"/>
    <property type="project" value="TreeGrafter"/>
</dbReference>
<dbReference type="PROSITE" id="PS50089">
    <property type="entry name" value="ZF_RING_2"/>
    <property type="match status" value="1"/>
</dbReference>
<gene>
    <name evidence="6" type="ORF">CDL12_22487</name>
</gene>
<dbReference type="PANTHER" id="PTHR45969">
    <property type="entry name" value="RING ZINC FINGER PROTEIN-RELATED"/>
    <property type="match status" value="1"/>
</dbReference>
<protein>
    <recommendedName>
        <fullName evidence="5">RING-type domain-containing protein</fullName>
    </recommendedName>
</protein>
<keyword evidence="1" id="KW-0479">Metal-binding</keyword>
<accession>A0A2G9GIX2</accession>
<evidence type="ECO:0000313" key="6">
    <source>
        <dbReference type="EMBL" id="PIN04970.1"/>
    </source>
</evidence>
<dbReference type="Gene3D" id="3.30.40.10">
    <property type="entry name" value="Zinc/RING finger domain, C3HC4 (zinc finger)"/>
    <property type="match status" value="1"/>
</dbReference>
<evidence type="ECO:0000259" key="5">
    <source>
        <dbReference type="PROSITE" id="PS50089"/>
    </source>
</evidence>
<feature type="domain" description="RING-type" evidence="5">
    <location>
        <begin position="100"/>
        <end position="142"/>
    </location>
</feature>
<evidence type="ECO:0000313" key="7">
    <source>
        <dbReference type="Proteomes" id="UP000231279"/>
    </source>
</evidence>
<organism evidence="6 7">
    <name type="scientific">Handroanthus impetiginosus</name>
    <dbReference type="NCBI Taxonomy" id="429701"/>
    <lineage>
        <taxon>Eukaryota</taxon>
        <taxon>Viridiplantae</taxon>
        <taxon>Streptophyta</taxon>
        <taxon>Embryophyta</taxon>
        <taxon>Tracheophyta</taxon>
        <taxon>Spermatophyta</taxon>
        <taxon>Magnoliopsida</taxon>
        <taxon>eudicotyledons</taxon>
        <taxon>Gunneridae</taxon>
        <taxon>Pentapetalae</taxon>
        <taxon>asterids</taxon>
        <taxon>lamiids</taxon>
        <taxon>Lamiales</taxon>
        <taxon>Bignoniaceae</taxon>
        <taxon>Crescentiina</taxon>
        <taxon>Tabebuia alliance</taxon>
        <taxon>Handroanthus</taxon>
    </lineage>
</organism>
<dbReference type="AlphaFoldDB" id="A0A2G9GIX2"/>
<evidence type="ECO:0000256" key="1">
    <source>
        <dbReference type="ARBA" id="ARBA00022723"/>
    </source>
</evidence>